<protein>
    <submittedName>
        <fullName evidence="1">Uncharacterized protein</fullName>
    </submittedName>
</protein>
<dbReference type="RefSeq" id="WP_303493116.1">
    <property type="nucleotide sequence ID" value="NZ_JAUOPB010000009.1"/>
</dbReference>
<name>A0AAW7X796_9GAMM</name>
<accession>A0AAW7X796</accession>
<gene>
    <name evidence="1" type="ORF">Q4521_13295</name>
</gene>
<proteinExistence type="predicted"/>
<dbReference type="AlphaFoldDB" id="A0AAW7X796"/>
<dbReference type="EMBL" id="JAUOPB010000009">
    <property type="protein sequence ID" value="MDO6423449.1"/>
    <property type="molecule type" value="Genomic_DNA"/>
</dbReference>
<evidence type="ECO:0000313" key="2">
    <source>
        <dbReference type="Proteomes" id="UP001169760"/>
    </source>
</evidence>
<evidence type="ECO:0000313" key="1">
    <source>
        <dbReference type="EMBL" id="MDO6423449.1"/>
    </source>
</evidence>
<sequence>MHPAIDKDLLISTPNYGKPVVFAPNKREECLRLKKEAKQYYYPMMALKHLSALSSGLMGKNNVFIPNIKNFKTNSFQEVVVFVPGIKATVEHRATGHLVVTELEFSNGYDSIAKRDGERPGVYRVAGTGDGFKASYKTNGRITPEANRNVAIADTSYSSLSMAVSAVGSELESICNSDTVAKGEFDLVYSPVGSKLGGLTKYSPDIHTESYAFAGLLADAMEKSKSHSGVVWASQGSGSVVLTQALQALVAKGASFQGKKHVVKMHRATTDPVPTLQAAFKLGMIPDKKVGNGNGDLVPSAHALLINASRARDPDDYYTWSDYRNDLSGGALAALSAAGAISYTATAAVSLPFLAQVGAVSGTVGAIHLGAKVLRNRLRG</sequence>
<comment type="caution">
    <text evidence="1">The sequence shown here is derived from an EMBL/GenBank/DDBJ whole genome shotgun (WGS) entry which is preliminary data.</text>
</comment>
<reference evidence="1" key="1">
    <citation type="submission" date="2023-07" db="EMBL/GenBank/DDBJ databases">
        <title>Genome content predicts the carbon catabolic preferences of heterotrophic bacteria.</title>
        <authorList>
            <person name="Gralka M."/>
        </authorList>
    </citation>
    <scope>NUCLEOTIDE SEQUENCE</scope>
    <source>
        <strain evidence="1">I3M17_2</strain>
    </source>
</reference>
<dbReference type="Proteomes" id="UP001169760">
    <property type="component" value="Unassembled WGS sequence"/>
</dbReference>
<organism evidence="1 2">
    <name type="scientific">Saccharophagus degradans</name>
    <dbReference type="NCBI Taxonomy" id="86304"/>
    <lineage>
        <taxon>Bacteria</taxon>
        <taxon>Pseudomonadati</taxon>
        <taxon>Pseudomonadota</taxon>
        <taxon>Gammaproteobacteria</taxon>
        <taxon>Cellvibrionales</taxon>
        <taxon>Cellvibrionaceae</taxon>
        <taxon>Saccharophagus</taxon>
    </lineage>
</organism>